<protein>
    <recommendedName>
        <fullName evidence="3">Steroid 5-alpha reductase C-terminal domain-containing protein</fullName>
    </recommendedName>
</protein>
<accession>A0A4Q2VP54</accession>
<evidence type="ECO:0000313" key="1">
    <source>
        <dbReference type="EMBL" id="RYC88161.1"/>
    </source>
</evidence>
<dbReference type="Proteomes" id="UP000290540">
    <property type="component" value="Unassembled WGS sequence"/>
</dbReference>
<dbReference type="GO" id="GO:0016020">
    <property type="term" value="C:membrane"/>
    <property type="evidence" value="ECO:0007669"/>
    <property type="project" value="TreeGrafter"/>
</dbReference>
<dbReference type="EMBL" id="MQTW01000066">
    <property type="protein sequence ID" value="RYC88161.1"/>
    <property type="molecule type" value="Genomic_DNA"/>
</dbReference>
<evidence type="ECO:0000313" key="2">
    <source>
        <dbReference type="Proteomes" id="UP000290540"/>
    </source>
</evidence>
<dbReference type="InterPro" id="IPR010721">
    <property type="entry name" value="UstE-like"/>
</dbReference>
<organism evidence="1 2">
    <name type="scientific">Fusarium oxysporum f. sp. narcissi</name>
    <dbReference type="NCBI Taxonomy" id="451672"/>
    <lineage>
        <taxon>Eukaryota</taxon>
        <taxon>Fungi</taxon>
        <taxon>Dikarya</taxon>
        <taxon>Ascomycota</taxon>
        <taxon>Pezizomycotina</taxon>
        <taxon>Sordariomycetes</taxon>
        <taxon>Hypocreomycetidae</taxon>
        <taxon>Hypocreales</taxon>
        <taxon>Nectriaceae</taxon>
        <taxon>Fusarium</taxon>
        <taxon>Fusarium oxysporum species complex</taxon>
    </lineage>
</organism>
<dbReference type="PANTHER" id="PTHR32251:SF15">
    <property type="entry name" value="3-OXO-5-ALPHA-STEROID 4-DEHYDROGENASE (DUF1295)"/>
    <property type="match status" value="1"/>
</dbReference>
<dbReference type="AlphaFoldDB" id="A0A4Q2VP54"/>
<dbReference type="Pfam" id="PF06966">
    <property type="entry name" value="DUF1295"/>
    <property type="match status" value="1"/>
</dbReference>
<comment type="caution">
    <text evidence="1">The sequence shown here is derived from an EMBL/GenBank/DDBJ whole genome shotgun (WGS) entry which is preliminary data.</text>
</comment>
<reference evidence="1 2" key="1">
    <citation type="submission" date="2016-12" db="EMBL/GenBank/DDBJ databases">
        <title>Draft genome sequence of Fusarium oxysporum causing rot on Narcissus.</title>
        <authorList>
            <person name="Armitage A.D."/>
            <person name="Taylor A."/>
            <person name="Clarkson J.P."/>
            <person name="Harrison R.J."/>
            <person name="Jackson A.C."/>
        </authorList>
    </citation>
    <scope>NUCLEOTIDE SEQUENCE [LARGE SCALE GENOMIC DNA]</scope>
    <source>
        <strain evidence="1 2">N139</strain>
    </source>
</reference>
<name>A0A4Q2VP54_FUSOX</name>
<evidence type="ECO:0008006" key="3">
    <source>
        <dbReference type="Google" id="ProtNLM"/>
    </source>
</evidence>
<gene>
    <name evidence="1" type="ORF">BFJ63_vAg9017</name>
</gene>
<dbReference type="Gene3D" id="1.20.120.1630">
    <property type="match status" value="1"/>
</dbReference>
<proteinExistence type="predicted"/>
<sequence length="250" mass="27957">MPELHDNVSRVKRFNFLGTTIFVGLRAADVWLQRALLEKGWASKLVEKAGGQPVSLVDPITAQMQPYFNVVSLMALGSSLKQILTMLIVSEQDTPPASAFLIALFNTIFNSLNTLLSVWDVTSQSPVTILRSPPMLLGISIYAVGISAEMTSELQRMIFKRNPNNKGKPYSGGLFSLARHINYGAYTLWRASYAYTSAGWPWGLLTGSFFFHDFATGGVPVLDRYLTDRYGDRWAAIMSRVPYRLLPYIY</sequence>
<dbReference type="PANTHER" id="PTHR32251">
    <property type="entry name" value="3-OXO-5-ALPHA-STEROID 4-DEHYDROGENASE"/>
    <property type="match status" value="1"/>
</dbReference>